<keyword evidence="10" id="KW-0732">Signal</keyword>
<dbReference type="KEGG" id="fmg:HYN48_11050"/>
<keyword evidence="4" id="KW-1003">Cell membrane</keyword>
<evidence type="ECO:0000313" key="13">
    <source>
        <dbReference type="Proteomes" id="UP000244193"/>
    </source>
</evidence>
<evidence type="ECO:0000259" key="11">
    <source>
        <dbReference type="Pfam" id="PF03544"/>
    </source>
</evidence>
<evidence type="ECO:0000256" key="3">
    <source>
        <dbReference type="ARBA" id="ARBA00022448"/>
    </source>
</evidence>
<proteinExistence type="inferred from homology"/>
<evidence type="ECO:0000256" key="8">
    <source>
        <dbReference type="ARBA" id="ARBA00022989"/>
    </source>
</evidence>
<dbReference type="RefSeq" id="WP_108371686.1">
    <property type="nucleotide sequence ID" value="NZ_CP028811.1"/>
</dbReference>
<evidence type="ECO:0000256" key="9">
    <source>
        <dbReference type="ARBA" id="ARBA00023136"/>
    </source>
</evidence>
<dbReference type="InterPro" id="IPR037682">
    <property type="entry name" value="TonB_C"/>
</dbReference>
<keyword evidence="3" id="KW-0813">Transport</keyword>
<evidence type="ECO:0000256" key="6">
    <source>
        <dbReference type="ARBA" id="ARBA00022692"/>
    </source>
</evidence>
<accession>A0A2S0RFY7</accession>
<dbReference type="GO" id="GO:0015031">
    <property type="term" value="P:protein transport"/>
    <property type="evidence" value="ECO:0007669"/>
    <property type="project" value="UniProtKB-KW"/>
</dbReference>
<dbReference type="Gene3D" id="3.90.930.1">
    <property type="match status" value="1"/>
</dbReference>
<dbReference type="Gene3D" id="3.30.1150.10">
    <property type="match status" value="1"/>
</dbReference>
<keyword evidence="5" id="KW-0997">Cell inner membrane</keyword>
<evidence type="ECO:0000256" key="5">
    <source>
        <dbReference type="ARBA" id="ARBA00022519"/>
    </source>
</evidence>
<evidence type="ECO:0000313" key="12">
    <source>
        <dbReference type="EMBL" id="AWA30584.1"/>
    </source>
</evidence>
<dbReference type="AlphaFoldDB" id="A0A2S0RFY7"/>
<keyword evidence="7" id="KW-0653">Protein transport</keyword>
<sequence>MLKKILSLAMLLSVLCASAQERVYKDRNNKATTADLAESYEISTFNNDKTLQTIRTFRMDNSLISESSLAIREDGVMPQGKATLYNPDGSVAWFANYANGNLDGESKTFWPGGALKRDETYSAGKMLSGTCYDVNGEEIPYFPREKRPEYPGGMTEAYKFIANNFQVRGTKSGTIYLTFVVEKDGSVADIEIKKGVGKRLDQEAVRVLKSMPKWIPGTQEGVAVRTSFALPIKIAEQP</sequence>
<evidence type="ECO:0000256" key="1">
    <source>
        <dbReference type="ARBA" id="ARBA00004383"/>
    </source>
</evidence>
<evidence type="ECO:0000256" key="4">
    <source>
        <dbReference type="ARBA" id="ARBA00022475"/>
    </source>
</evidence>
<dbReference type="NCBIfam" id="TIGR01352">
    <property type="entry name" value="tonB_Cterm"/>
    <property type="match status" value="1"/>
</dbReference>
<protein>
    <recommendedName>
        <fullName evidence="11">TonB C-terminal domain-containing protein</fullName>
    </recommendedName>
</protein>
<feature type="chain" id="PRO_5015415849" description="TonB C-terminal domain-containing protein" evidence="10">
    <location>
        <begin position="20"/>
        <end position="238"/>
    </location>
</feature>
<keyword evidence="8" id="KW-1133">Transmembrane helix</keyword>
<dbReference type="SUPFAM" id="SSF82185">
    <property type="entry name" value="Histone H3 K4-specific methyltransferase SET7/9 N-terminal domain"/>
    <property type="match status" value="1"/>
</dbReference>
<reference evidence="12 13" key="1">
    <citation type="submission" date="2018-04" db="EMBL/GenBank/DDBJ databases">
        <title>Genome sequencing of Flavobacterium sp. HYN0048.</title>
        <authorList>
            <person name="Yi H."/>
            <person name="Baek C."/>
        </authorList>
    </citation>
    <scope>NUCLEOTIDE SEQUENCE [LARGE SCALE GENOMIC DNA]</scope>
    <source>
        <strain evidence="12 13">HYN0048</strain>
    </source>
</reference>
<comment type="subcellular location">
    <subcellularLocation>
        <location evidence="1">Cell inner membrane</location>
        <topology evidence="1">Single-pass membrane protein</topology>
        <orientation evidence="1">Periplasmic side</orientation>
    </subcellularLocation>
</comment>
<organism evidence="12 13">
    <name type="scientific">Flavobacterium magnum</name>
    <dbReference type="NCBI Taxonomy" id="2162713"/>
    <lineage>
        <taxon>Bacteria</taxon>
        <taxon>Pseudomonadati</taxon>
        <taxon>Bacteroidota</taxon>
        <taxon>Flavobacteriia</taxon>
        <taxon>Flavobacteriales</taxon>
        <taxon>Flavobacteriaceae</taxon>
        <taxon>Flavobacterium</taxon>
    </lineage>
</organism>
<dbReference type="SUPFAM" id="SSF74653">
    <property type="entry name" value="TolA/TonB C-terminal domain"/>
    <property type="match status" value="1"/>
</dbReference>
<dbReference type="PANTHER" id="PTHR33446">
    <property type="entry name" value="PROTEIN TONB-RELATED"/>
    <property type="match status" value="1"/>
</dbReference>
<evidence type="ECO:0000256" key="7">
    <source>
        <dbReference type="ARBA" id="ARBA00022927"/>
    </source>
</evidence>
<dbReference type="PANTHER" id="PTHR33446:SF2">
    <property type="entry name" value="PROTEIN TONB"/>
    <property type="match status" value="1"/>
</dbReference>
<keyword evidence="13" id="KW-1185">Reference proteome</keyword>
<dbReference type="GO" id="GO:0055085">
    <property type="term" value="P:transmembrane transport"/>
    <property type="evidence" value="ECO:0007669"/>
    <property type="project" value="InterPro"/>
</dbReference>
<dbReference type="Pfam" id="PF03544">
    <property type="entry name" value="TonB_C"/>
    <property type="match status" value="1"/>
</dbReference>
<dbReference type="OrthoDB" id="9812355at2"/>
<keyword evidence="6" id="KW-0812">Transmembrane</keyword>
<dbReference type="GO" id="GO:0098797">
    <property type="term" value="C:plasma membrane protein complex"/>
    <property type="evidence" value="ECO:0007669"/>
    <property type="project" value="TreeGrafter"/>
</dbReference>
<keyword evidence="9" id="KW-0472">Membrane</keyword>
<evidence type="ECO:0000256" key="10">
    <source>
        <dbReference type="SAM" id="SignalP"/>
    </source>
</evidence>
<comment type="similarity">
    <text evidence="2">Belongs to the TonB family.</text>
</comment>
<dbReference type="EMBL" id="CP028811">
    <property type="protein sequence ID" value="AWA30584.1"/>
    <property type="molecule type" value="Genomic_DNA"/>
</dbReference>
<name>A0A2S0RFY7_9FLAO</name>
<dbReference type="InterPro" id="IPR051045">
    <property type="entry name" value="TonB-dependent_transducer"/>
</dbReference>
<dbReference type="Proteomes" id="UP000244193">
    <property type="component" value="Chromosome"/>
</dbReference>
<feature type="signal peptide" evidence="10">
    <location>
        <begin position="1"/>
        <end position="19"/>
    </location>
</feature>
<dbReference type="GO" id="GO:0031992">
    <property type="term" value="F:energy transducer activity"/>
    <property type="evidence" value="ECO:0007669"/>
    <property type="project" value="TreeGrafter"/>
</dbReference>
<feature type="domain" description="TonB C-terminal" evidence="11">
    <location>
        <begin position="171"/>
        <end position="232"/>
    </location>
</feature>
<evidence type="ECO:0000256" key="2">
    <source>
        <dbReference type="ARBA" id="ARBA00006555"/>
    </source>
</evidence>
<dbReference type="InterPro" id="IPR006260">
    <property type="entry name" value="TonB/TolA_C"/>
</dbReference>
<gene>
    <name evidence="12" type="ORF">HYN48_11050</name>
</gene>